<accession>A0A8H9I2G7</accession>
<reference evidence="2 5" key="1">
    <citation type="journal article" date="2014" name="Int. J. Syst. Evol. Microbiol.">
        <title>Complete genome sequence of Corynebacterium casei LMG S-19264T (=DSM 44701T), isolated from a smear-ripened cheese.</title>
        <authorList>
            <consortium name="US DOE Joint Genome Institute (JGI-PGF)"/>
            <person name="Walter F."/>
            <person name="Albersmeier A."/>
            <person name="Kalinowski J."/>
            <person name="Ruckert C."/>
        </authorList>
    </citation>
    <scope>NUCLEOTIDE SEQUENCE [LARGE SCALE GENOMIC DNA]</scope>
    <source>
        <strain evidence="2 5">JCM 4434</strain>
    </source>
</reference>
<feature type="domain" description="N-acetyltransferase" evidence="1">
    <location>
        <begin position="1"/>
        <end position="167"/>
    </location>
</feature>
<dbReference type="InterPro" id="IPR016181">
    <property type="entry name" value="Acyl_CoA_acyltransferase"/>
</dbReference>
<evidence type="ECO:0000259" key="1">
    <source>
        <dbReference type="PROSITE" id="PS51186"/>
    </source>
</evidence>
<evidence type="ECO:0000313" key="4">
    <source>
        <dbReference type="Proteomes" id="UP000037395"/>
    </source>
</evidence>
<accession>A0A1E7NE68</accession>
<organism evidence="3 4">
    <name type="scientific">Kitasatospora aureofaciens</name>
    <name type="common">Streptomyces aureofaciens</name>
    <dbReference type="NCBI Taxonomy" id="1894"/>
    <lineage>
        <taxon>Bacteria</taxon>
        <taxon>Bacillati</taxon>
        <taxon>Actinomycetota</taxon>
        <taxon>Actinomycetes</taxon>
        <taxon>Kitasatosporales</taxon>
        <taxon>Streptomycetaceae</taxon>
        <taxon>Kitasatospora</taxon>
    </lineage>
</organism>
<dbReference type="EMBL" id="BMUB01000022">
    <property type="protein sequence ID" value="GGU99339.1"/>
    <property type="molecule type" value="Genomic_DNA"/>
</dbReference>
<keyword evidence="3" id="KW-0808">Transferase</keyword>
<dbReference type="KEGG" id="kau:B6264_30215"/>
<proteinExistence type="predicted"/>
<dbReference type="Proteomes" id="UP000610124">
    <property type="component" value="Unassembled WGS sequence"/>
</dbReference>
<dbReference type="GeneID" id="97489165"/>
<dbReference type="PROSITE" id="PS51186">
    <property type="entry name" value="GNAT"/>
    <property type="match status" value="1"/>
</dbReference>
<evidence type="ECO:0000313" key="3">
    <source>
        <dbReference type="EMBL" id="OEV38990.1"/>
    </source>
</evidence>
<dbReference type="CDD" id="cd04301">
    <property type="entry name" value="NAT_SF"/>
    <property type="match status" value="1"/>
</dbReference>
<keyword evidence="4" id="KW-1185">Reference proteome</keyword>
<gene>
    <name evidence="2" type="ORF">GCM10010502_62220</name>
    <name evidence="3" type="ORF">HS99_0017945</name>
</gene>
<dbReference type="EMBL" id="JPRF03000002">
    <property type="protein sequence ID" value="OEV38990.1"/>
    <property type="molecule type" value="Genomic_DNA"/>
</dbReference>
<reference evidence="3 4" key="2">
    <citation type="submission" date="2014-07" db="EMBL/GenBank/DDBJ databases">
        <authorList>
            <person name="Zhang J.E."/>
            <person name="Yang H."/>
            <person name="Guo J."/>
            <person name="Deng Z."/>
            <person name="Luo H."/>
            <person name="Luo M."/>
            <person name="Zhao B."/>
        </authorList>
    </citation>
    <scope>NUCLEOTIDE SEQUENCE [LARGE SCALE GENOMIC DNA]</scope>
    <source>
        <strain evidence="3">ATCC 10762</strain>
        <strain evidence="4">ATCC 10762 / DSM 40127 / CCM 3239 / JCM 4008 / LMG 5968 / NBRC 12843 / NCIMB 8234 / A-377</strain>
    </source>
</reference>
<dbReference type="SUPFAM" id="SSF55729">
    <property type="entry name" value="Acyl-CoA N-acyltransferases (Nat)"/>
    <property type="match status" value="1"/>
</dbReference>
<dbReference type="AlphaFoldDB" id="A0A1E7NE68"/>
<dbReference type="InterPro" id="IPR000182">
    <property type="entry name" value="GNAT_dom"/>
</dbReference>
<dbReference type="Proteomes" id="UP000037395">
    <property type="component" value="Unassembled WGS sequence"/>
</dbReference>
<evidence type="ECO:0000313" key="2">
    <source>
        <dbReference type="EMBL" id="GGU99339.1"/>
    </source>
</evidence>
<reference evidence="3" key="3">
    <citation type="submission" date="2016-08" db="EMBL/GenBank/DDBJ databases">
        <title>Sequencing, Assembly and Comparative Genomics of S. aureofaciens ATCC 10762.</title>
        <authorList>
            <person name="Gradnigo J.S."/>
            <person name="Johnson N."/>
            <person name="Somerville G.A."/>
        </authorList>
    </citation>
    <scope>NUCLEOTIDE SEQUENCE [LARGE SCALE GENOMIC DNA]</scope>
    <source>
        <strain evidence="3">ATCC 10762</strain>
    </source>
</reference>
<reference evidence="2" key="5">
    <citation type="submission" date="2020-09" db="EMBL/GenBank/DDBJ databases">
        <authorList>
            <person name="Sun Q."/>
            <person name="Ohkuma M."/>
        </authorList>
    </citation>
    <scope>NUCLEOTIDE SEQUENCE</scope>
    <source>
        <strain evidence="2">JCM 4434</strain>
    </source>
</reference>
<evidence type="ECO:0000313" key="5">
    <source>
        <dbReference type="Proteomes" id="UP000610124"/>
    </source>
</evidence>
<dbReference type="OrthoDB" id="4095657at2"/>
<dbReference type="Pfam" id="PF00583">
    <property type="entry name" value="Acetyltransf_1"/>
    <property type="match status" value="1"/>
</dbReference>
<dbReference type="RefSeq" id="WP_030557356.1">
    <property type="nucleotide sequence ID" value="NZ_BMUB01000022.1"/>
</dbReference>
<name>A0A1E7NE68_KITAU</name>
<comment type="caution">
    <text evidence="3">The sequence shown here is derived from an EMBL/GenBank/DDBJ whole genome shotgun (WGS) entry which is preliminary data.</text>
</comment>
<protein>
    <submittedName>
        <fullName evidence="2 3">N-acetyltransferase</fullName>
    </submittedName>
</protein>
<sequence length="179" mass="20115">MIITRAEITDLVRLTQFRVDAARWLAALGSDQWSTTFPSDQIAQSIRSGEVFVVRDSADADDLAATITLDGAADPLLWTPQERQDKAQYVHKLTVDRKFAGLDLGTRLLDWAGDRAARHGAQWLRLDAWTSNIRLQQYYTERGFQHVRTIHDPEAGGSGWVAQRPAELAQHGFDDRTGK</sequence>
<dbReference type="Gene3D" id="3.40.630.30">
    <property type="match status" value="1"/>
</dbReference>
<dbReference type="GO" id="GO:0016747">
    <property type="term" value="F:acyltransferase activity, transferring groups other than amino-acyl groups"/>
    <property type="evidence" value="ECO:0007669"/>
    <property type="project" value="InterPro"/>
</dbReference>
<reference evidence="4" key="4">
    <citation type="submission" date="2016-08" db="EMBL/GenBank/DDBJ databases">
        <title>Sequencing, assembly and comparative genomics of S. aureofaciens ATCC 10762.</title>
        <authorList>
            <person name="Gradnigo J.S."/>
            <person name="Johnson N."/>
            <person name="Somerville G.A."/>
        </authorList>
    </citation>
    <scope>NUCLEOTIDE SEQUENCE [LARGE SCALE GENOMIC DNA]</scope>
    <source>
        <strain evidence="4">ATCC 10762 / DSM 40127 / CCM 3239 / JCM 4008 / LMG 5968 / NBRC 12843 / NCIMB 8234 / A-377</strain>
    </source>
</reference>